<dbReference type="Pfam" id="PF02518">
    <property type="entry name" value="HATPase_c"/>
    <property type="match status" value="1"/>
</dbReference>
<evidence type="ECO:0000256" key="9">
    <source>
        <dbReference type="ARBA" id="ARBA00022777"/>
    </source>
</evidence>
<dbReference type="PANTHER" id="PTHR34220:SF7">
    <property type="entry name" value="SENSOR HISTIDINE KINASE YPDA"/>
    <property type="match status" value="1"/>
</dbReference>
<proteinExistence type="predicted"/>
<keyword evidence="7 14" id="KW-0812">Transmembrane</keyword>
<keyword evidence="4" id="KW-1003">Cell membrane</keyword>
<keyword evidence="6 17" id="KW-0808">Transferase</keyword>
<feature type="transmembrane region" description="Helical" evidence="14">
    <location>
        <begin position="185"/>
        <end position="205"/>
    </location>
</feature>
<name>A0ABS4EC06_9FIRM</name>
<organism evidence="17 18">
    <name type="scientific">Metaclostridioides mangenotii</name>
    <dbReference type="NCBI Taxonomy" id="1540"/>
    <lineage>
        <taxon>Bacteria</taxon>
        <taxon>Bacillati</taxon>
        <taxon>Bacillota</taxon>
        <taxon>Clostridia</taxon>
        <taxon>Peptostreptococcales</taxon>
        <taxon>Peptostreptococcaceae</taxon>
        <taxon>Metaclostridioides</taxon>
    </lineage>
</organism>
<sequence length="583" mass="64504">MVNLFIPLLERVGLIIILAYILLNINYFKVLLKNRDVFSTKVKFIVIFSAFAIISNFTGVEVNGESTFLNGFLLKVGQHSSIANTRVLTIGVSGLIGGPFVGFFVGMISSTVRLFQGGDAAYTYFVSSVLVGFFSGYFGRKSLRKNTFPSVKEGMIIGVIMECIQMMCIVIFKGNINGSVELLKIIALPMILINGIGTGIFLSIITSTLRQEESALAVQTHDVLELANHTLPFFRSGLNEESCKEAAIYICKFLRVSAVSITDNKRILAHVGEGSDHHIPSFKILTDLSKSVIQTGRIKVANSPEEIGCNHNGCPLKAAIVVPLHSGGEVVGTFKLYFTDPTKLTFVERQLAEGLGEIFSSQIEFGEIEFKNKLQKDAEIKSLQAQVNPHFFFNAINTISALIRIDSEQGRRLLLQLSKFFRSNLQGARRNLITLEEELEQVRAYLSIEQARFPNKYTVEFQVEESMNDYLLPPFVIQILVENALKHAFGSRKNGNNVWVKVTEVKESIRLEVKDNGFGIDESKIEKLGKDVVESESGTGSAIENLNKRLKSLFSDSSALQFESSSSGTTISCNIPKREFGGV</sequence>
<comment type="caution">
    <text evidence="17">The sequence shown here is derived from an EMBL/GenBank/DDBJ whole genome shotgun (WGS) entry which is preliminary data.</text>
</comment>
<evidence type="ECO:0000256" key="10">
    <source>
        <dbReference type="ARBA" id="ARBA00022840"/>
    </source>
</evidence>
<feature type="transmembrane region" description="Helical" evidence="14">
    <location>
        <begin position="44"/>
        <end position="62"/>
    </location>
</feature>
<comment type="catalytic activity">
    <reaction evidence="1">
        <text>ATP + protein L-histidine = ADP + protein N-phospho-L-histidine.</text>
        <dbReference type="EC" id="2.7.13.3"/>
    </reaction>
</comment>
<evidence type="ECO:0000256" key="13">
    <source>
        <dbReference type="ARBA" id="ARBA00023136"/>
    </source>
</evidence>
<protein>
    <recommendedName>
        <fullName evidence="3">histidine kinase</fullName>
        <ecNumber evidence="3">2.7.13.3</ecNumber>
    </recommendedName>
</protein>
<feature type="domain" description="GAF" evidence="15">
    <location>
        <begin position="238"/>
        <end position="373"/>
    </location>
</feature>
<dbReference type="GO" id="GO:0004673">
    <property type="term" value="F:protein histidine kinase activity"/>
    <property type="evidence" value="ECO:0007669"/>
    <property type="project" value="UniProtKB-EC"/>
</dbReference>
<feature type="transmembrane region" description="Helical" evidence="14">
    <location>
        <begin position="82"/>
        <end position="108"/>
    </location>
</feature>
<evidence type="ECO:0000259" key="16">
    <source>
        <dbReference type="SMART" id="SM00387"/>
    </source>
</evidence>
<keyword evidence="18" id="KW-1185">Reference proteome</keyword>
<reference evidence="17 18" key="1">
    <citation type="submission" date="2021-03" db="EMBL/GenBank/DDBJ databases">
        <title>Genomic Encyclopedia of Type Strains, Phase IV (KMG-IV): sequencing the most valuable type-strain genomes for metagenomic binning, comparative biology and taxonomic classification.</title>
        <authorList>
            <person name="Goeker M."/>
        </authorList>
    </citation>
    <scope>NUCLEOTIDE SEQUENCE [LARGE SCALE GENOMIC DNA]</scope>
    <source>
        <strain evidence="17 18">DSM 1289</strain>
    </source>
</reference>
<keyword evidence="10" id="KW-0067">ATP-binding</keyword>
<evidence type="ECO:0000256" key="12">
    <source>
        <dbReference type="ARBA" id="ARBA00023012"/>
    </source>
</evidence>
<dbReference type="PANTHER" id="PTHR34220">
    <property type="entry name" value="SENSOR HISTIDINE KINASE YPDA"/>
    <property type="match status" value="1"/>
</dbReference>
<evidence type="ECO:0000256" key="7">
    <source>
        <dbReference type="ARBA" id="ARBA00022692"/>
    </source>
</evidence>
<dbReference type="Gene3D" id="3.30.450.40">
    <property type="match status" value="1"/>
</dbReference>
<evidence type="ECO:0000313" key="17">
    <source>
        <dbReference type="EMBL" id="MBP1855479.1"/>
    </source>
</evidence>
<gene>
    <name evidence="17" type="ORF">J2Z43_001874</name>
</gene>
<evidence type="ECO:0000256" key="4">
    <source>
        <dbReference type="ARBA" id="ARBA00022475"/>
    </source>
</evidence>
<dbReference type="InterPro" id="IPR003594">
    <property type="entry name" value="HATPase_dom"/>
</dbReference>
<evidence type="ECO:0000256" key="6">
    <source>
        <dbReference type="ARBA" id="ARBA00022679"/>
    </source>
</evidence>
<dbReference type="SMART" id="SM00065">
    <property type="entry name" value="GAF"/>
    <property type="match status" value="1"/>
</dbReference>
<feature type="domain" description="Histidine kinase/HSP90-like ATPase" evidence="16">
    <location>
        <begin position="468"/>
        <end position="579"/>
    </location>
</feature>
<evidence type="ECO:0000256" key="11">
    <source>
        <dbReference type="ARBA" id="ARBA00022989"/>
    </source>
</evidence>
<keyword evidence="13 14" id="KW-0472">Membrane</keyword>
<dbReference type="InterPro" id="IPR050640">
    <property type="entry name" value="Bact_2-comp_sensor_kinase"/>
</dbReference>
<keyword evidence="11 14" id="KW-1133">Transmembrane helix</keyword>
<comment type="subcellular location">
    <subcellularLocation>
        <location evidence="2">Cell membrane</location>
        <topology evidence="2">Multi-pass membrane protein</topology>
    </subcellularLocation>
</comment>
<keyword evidence="9 17" id="KW-0418">Kinase</keyword>
<evidence type="ECO:0000256" key="14">
    <source>
        <dbReference type="SAM" id="Phobius"/>
    </source>
</evidence>
<keyword evidence="8" id="KW-0547">Nucleotide-binding</keyword>
<dbReference type="Gene3D" id="3.30.565.10">
    <property type="entry name" value="Histidine kinase-like ATPase, C-terminal domain"/>
    <property type="match status" value="1"/>
</dbReference>
<evidence type="ECO:0000256" key="1">
    <source>
        <dbReference type="ARBA" id="ARBA00000085"/>
    </source>
</evidence>
<evidence type="ECO:0000256" key="2">
    <source>
        <dbReference type="ARBA" id="ARBA00004651"/>
    </source>
</evidence>
<feature type="transmembrane region" description="Helical" evidence="14">
    <location>
        <begin position="154"/>
        <end position="173"/>
    </location>
</feature>
<dbReference type="Gene3D" id="1.10.1760.20">
    <property type="match status" value="1"/>
</dbReference>
<keyword evidence="5" id="KW-0597">Phosphoprotein</keyword>
<accession>A0ABS4EC06</accession>
<evidence type="ECO:0000259" key="15">
    <source>
        <dbReference type="SMART" id="SM00065"/>
    </source>
</evidence>
<dbReference type="InterPro" id="IPR029016">
    <property type="entry name" value="GAF-like_dom_sf"/>
</dbReference>
<dbReference type="Pfam" id="PF06580">
    <property type="entry name" value="His_kinase"/>
    <property type="match status" value="1"/>
</dbReference>
<evidence type="ECO:0000256" key="5">
    <source>
        <dbReference type="ARBA" id="ARBA00022553"/>
    </source>
</evidence>
<feature type="transmembrane region" description="Helical" evidence="14">
    <location>
        <begin position="12"/>
        <end position="32"/>
    </location>
</feature>
<dbReference type="SUPFAM" id="SSF55874">
    <property type="entry name" value="ATPase domain of HSP90 chaperone/DNA topoisomerase II/histidine kinase"/>
    <property type="match status" value="1"/>
</dbReference>
<dbReference type="Proteomes" id="UP000767291">
    <property type="component" value="Unassembled WGS sequence"/>
</dbReference>
<dbReference type="InterPro" id="IPR010559">
    <property type="entry name" value="Sig_transdc_His_kin_internal"/>
</dbReference>
<dbReference type="InterPro" id="IPR011620">
    <property type="entry name" value="Sig_transdc_His_kinase_LytS_TM"/>
</dbReference>
<dbReference type="Pfam" id="PF07694">
    <property type="entry name" value="5TM-5TMR_LYT"/>
    <property type="match status" value="1"/>
</dbReference>
<evidence type="ECO:0000256" key="3">
    <source>
        <dbReference type="ARBA" id="ARBA00012438"/>
    </source>
</evidence>
<keyword evidence="12" id="KW-0902">Two-component regulatory system</keyword>
<evidence type="ECO:0000313" key="18">
    <source>
        <dbReference type="Proteomes" id="UP000767291"/>
    </source>
</evidence>
<dbReference type="EMBL" id="JAGGJX010000003">
    <property type="protein sequence ID" value="MBP1855479.1"/>
    <property type="molecule type" value="Genomic_DNA"/>
</dbReference>
<dbReference type="SUPFAM" id="SSF55781">
    <property type="entry name" value="GAF domain-like"/>
    <property type="match status" value="1"/>
</dbReference>
<dbReference type="RefSeq" id="WP_209456905.1">
    <property type="nucleotide sequence ID" value="NZ_BAAACS010000011.1"/>
</dbReference>
<feature type="transmembrane region" description="Helical" evidence="14">
    <location>
        <begin position="120"/>
        <end position="139"/>
    </location>
</feature>
<dbReference type="InterPro" id="IPR003018">
    <property type="entry name" value="GAF"/>
</dbReference>
<evidence type="ECO:0000256" key="8">
    <source>
        <dbReference type="ARBA" id="ARBA00022741"/>
    </source>
</evidence>
<dbReference type="SMART" id="SM00387">
    <property type="entry name" value="HATPase_c"/>
    <property type="match status" value="1"/>
</dbReference>
<dbReference type="InterPro" id="IPR036890">
    <property type="entry name" value="HATPase_C_sf"/>
</dbReference>
<dbReference type="EC" id="2.7.13.3" evidence="3"/>